<keyword evidence="7" id="KW-0472">Membrane</keyword>
<feature type="region of interest" description="Disordered" evidence="6">
    <location>
        <begin position="261"/>
        <end position="317"/>
    </location>
</feature>
<dbReference type="GO" id="GO:0051301">
    <property type="term" value="P:cell division"/>
    <property type="evidence" value="ECO:0007669"/>
    <property type="project" value="UniProtKB-KW"/>
</dbReference>
<evidence type="ECO:0008006" key="12">
    <source>
        <dbReference type="Google" id="ProtNLM"/>
    </source>
</evidence>
<dbReference type="EMBL" id="QUSK01000014">
    <property type="protein sequence ID" value="RGD76272.1"/>
    <property type="molecule type" value="Genomic_DNA"/>
</dbReference>
<dbReference type="AlphaFoldDB" id="A0A3E3E4Z4"/>
<evidence type="ECO:0000259" key="9">
    <source>
        <dbReference type="Pfam" id="PF17780"/>
    </source>
</evidence>
<dbReference type="Gene3D" id="3.40.50.10960">
    <property type="match status" value="1"/>
</dbReference>
<sequence>MDPGKGKRRIWDRFDHRSGAFGLVKKTKKFQFQFGLKACYVLSAIIFLLSSFLVYFFSNDSKVKVIACTGNYYYSDQEILRTAHVGTQTRLWLTPMFMVSDAVETLPLIDSVQIHRSGGKLEIDVQEKTVIGYYVQDDSNYVLTSKGESLKINEEDLMQIVHFPLLSGFDEKQRKNIARQFQEHKKELSRDVIEKMAEIIPYESSYDKNMLQITMQDGNKVYTTLESLYMITNYSSMLNQLEGKNVCLVLDKDNSAIEKINCDQLSGNKPKEETEKESEEEQEKQDTSQKEDTEETTSQQEEQPETETGNYIDKASDWQTDPNFGLQYSASLNLYYDPGTGTYYQWNDTTLSFDVVN</sequence>
<keyword evidence="1" id="KW-1003">Cell membrane</keyword>
<dbReference type="InterPro" id="IPR013685">
    <property type="entry name" value="POTRA_FtsQ_type"/>
</dbReference>
<evidence type="ECO:0000256" key="5">
    <source>
        <dbReference type="ARBA" id="ARBA00023306"/>
    </source>
</evidence>
<proteinExistence type="predicted"/>
<dbReference type="Pfam" id="PF08478">
    <property type="entry name" value="POTRA_1"/>
    <property type="match status" value="1"/>
</dbReference>
<reference evidence="10 11" key="1">
    <citation type="submission" date="2018-08" db="EMBL/GenBank/DDBJ databases">
        <title>A genome reference for cultivated species of the human gut microbiota.</title>
        <authorList>
            <person name="Zou Y."/>
            <person name="Xue W."/>
            <person name="Luo G."/>
        </authorList>
    </citation>
    <scope>NUCLEOTIDE SEQUENCE [LARGE SCALE GENOMIC DNA]</scope>
    <source>
        <strain evidence="10 11">TF08-11</strain>
    </source>
</reference>
<keyword evidence="4 7" id="KW-1133">Transmembrane helix</keyword>
<protein>
    <recommendedName>
        <fullName evidence="12">Cell division protein FtsQ</fullName>
    </recommendedName>
</protein>
<evidence type="ECO:0000256" key="3">
    <source>
        <dbReference type="ARBA" id="ARBA00022692"/>
    </source>
</evidence>
<dbReference type="InterPro" id="IPR041591">
    <property type="entry name" value="OCRE"/>
</dbReference>
<dbReference type="STRING" id="1123313.GCA_000420345_01411"/>
<evidence type="ECO:0000256" key="2">
    <source>
        <dbReference type="ARBA" id="ARBA00022618"/>
    </source>
</evidence>
<dbReference type="PANTHER" id="PTHR37820:SF1">
    <property type="entry name" value="CELL DIVISION PROTEIN FTSQ"/>
    <property type="match status" value="1"/>
</dbReference>
<feature type="domain" description="POTRA" evidence="8">
    <location>
        <begin position="62"/>
        <end position="127"/>
    </location>
</feature>
<accession>A0A3E3E4Z4</accession>
<dbReference type="Pfam" id="PF17780">
    <property type="entry name" value="OCRE"/>
    <property type="match status" value="1"/>
</dbReference>
<gene>
    <name evidence="10" type="ORF">DXC78_07155</name>
</gene>
<keyword evidence="2" id="KW-0132">Cell division</keyword>
<evidence type="ECO:0000256" key="6">
    <source>
        <dbReference type="SAM" id="MobiDB-lite"/>
    </source>
</evidence>
<evidence type="ECO:0000259" key="8">
    <source>
        <dbReference type="Pfam" id="PF08478"/>
    </source>
</evidence>
<feature type="transmembrane region" description="Helical" evidence="7">
    <location>
        <begin position="34"/>
        <end position="57"/>
    </location>
</feature>
<dbReference type="GO" id="GO:0005886">
    <property type="term" value="C:plasma membrane"/>
    <property type="evidence" value="ECO:0007669"/>
    <property type="project" value="TreeGrafter"/>
</dbReference>
<dbReference type="Proteomes" id="UP000260721">
    <property type="component" value="Unassembled WGS sequence"/>
</dbReference>
<keyword evidence="3 7" id="KW-0812">Transmembrane</keyword>
<feature type="domain" description="OCRE" evidence="9">
    <location>
        <begin position="313"/>
        <end position="356"/>
    </location>
</feature>
<name>A0A3E3E4Z4_9FIRM</name>
<comment type="caution">
    <text evidence="10">The sequence shown here is derived from an EMBL/GenBank/DDBJ whole genome shotgun (WGS) entry which is preliminary data.</text>
</comment>
<dbReference type="InterPro" id="IPR050487">
    <property type="entry name" value="FtsQ_DivIB"/>
</dbReference>
<organism evidence="10 11">
    <name type="scientific">Faecalicoccus pleomorphus</name>
    <dbReference type="NCBI Taxonomy" id="1323"/>
    <lineage>
        <taxon>Bacteria</taxon>
        <taxon>Bacillati</taxon>
        <taxon>Bacillota</taxon>
        <taxon>Erysipelotrichia</taxon>
        <taxon>Erysipelotrichales</taxon>
        <taxon>Erysipelotrichaceae</taxon>
        <taxon>Faecalicoccus</taxon>
    </lineage>
</organism>
<dbReference type="PANTHER" id="PTHR37820">
    <property type="entry name" value="CELL DIVISION PROTEIN DIVIB"/>
    <property type="match status" value="1"/>
</dbReference>
<evidence type="ECO:0000256" key="4">
    <source>
        <dbReference type="ARBA" id="ARBA00022989"/>
    </source>
</evidence>
<evidence type="ECO:0000256" key="1">
    <source>
        <dbReference type="ARBA" id="ARBA00022475"/>
    </source>
</evidence>
<evidence type="ECO:0000313" key="10">
    <source>
        <dbReference type="EMBL" id="RGD76272.1"/>
    </source>
</evidence>
<evidence type="ECO:0000256" key="7">
    <source>
        <dbReference type="SAM" id="Phobius"/>
    </source>
</evidence>
<evidence type="ECO:0000313" key="11">
    <source>
        <dbReference type="Proteomes" id="UP000260721"/>
    </source>
</evidence>
<keyword evidence="5" id="KW-0131">Cell cycle</keyword>